<evidence type="ECO:0000313" key="1">
    <source>
        <dbReference type="EMBL" id="QQK07493.1"/>
    </source>
</evidence>
<protein>
    <submittedName>
        <fullName evidence="1">PD-(D/E)XK nuclease family protein</fullName>
    </submittedName>
</protein>
<sequence length="911" mass="109345">MFNINLYKSSNYLYDNLKENIFENIKNNDDFIVILPNKKIIERLRVDIVSEFEAVLNLKLFTFDDLINYKNTGFVELENMDYLNSLIMQFSIQNCINKGIIDNNYFYNSDGFLAISLKLINYIKSSIISIDDLEEKVKNNSSLFSVFKIFKEYNYNMSKYNLQDRYDKYNSFLNSKLILNELKNVKRIYIAGFLDFRKIEYTIIEFLKKYINNIEIYIQNALNEKLEIYNDTIINLLNLSFKINNNNTLVDKTKSKLKIIKAEDKFLEVKRLAIEIKKDLLEDSNKSCAIIINDDEYKQLILERFKEEEIPIQSTSKINIKDTNFGKWMYLSLDNNIDIKDYIIGNLNNPFIFSDNIENLEIENMIYKILPNTFEELFNSNILRTSNDYNLYFNILNKIYEIYSINNKEQLIGFVKFHLDKIIEKDEEEIEIYEKFYKFIENLELRYSNILNQMEYSEFKKYFLNILKEYFINENSLMNCNIELIDFNNYKLLNHEYLYFLGCNDNSYPKKETINYYFNSKNNIYLRKLGIDILTNRLKQSKDKLNFFNILNCNVEKFYISFEDSGKNLLSDFIYEYEENVEIQELYSLKDYINPKNEFVLNNYDKNLYISMFKEPKNRIDDFDGKIEIPEKEESDSYSSTKLETYLLCPVKYYYKYVLKLEDCFIDKELNKILKLGTACHEALKTIYKDYLIEKNKLLIKEDFIIKILKKNFEELDINTKNYEGLNTLKRYGKNLENTIKEDFKYLDKFQGNITPYKFEESFTFSKVFNIDGVNKNIKFIGRIDRIDRDLDNNFYLVDYKLGKNSFKTIRDFKNRKTLQFPIYSLINNIQGCRYITIKDSKVHEFYMTKNNIHFDNNSISNESLNNLRNETLEIIEEILNNISKEEFFIGTSDNKNCRFCQYYNICKYRG</sequence>
<keyword evidence="2" id="KW-1185">Reference proteome</keyword>
<proteinExistence type="predicted"/>
<reference evidence="1 2" key="1">
    <citation type="journal article" date="2022" name="Int. J. Syst. Evol. Microbiol.">
        <title>Miniphocaeibacter halophilus sp. nov., an ammonium-tolerant acetate-producing bacterium isolated from a biogas system.</title>
        <authorList>
            <person name="Schnurer A."/>
            <person name="Singh A."/>
            <person name="Bi S."/>
            <person name="Qiao W."/>
            <person name="Westerholm M."/>
        </authorList>
    </citation>
    <scope>NUCLEOTIDE SEQUENCE [LARGE SCALE GENOMIC DNA]</scope>
    <source>
        <strain evidence="1 2">AMB_01</strain>
    </source>
</reference>
<dbReference type="EMBL" id="CP066744">
    <property type="protein sequence ID" value="QQK07493.1"/>
    <property type="molecule type" value="Genomic_DNA"/>
</dbReference>
<gene>
    <name evidence="1" type="ORF">JFY71_09345</name>
</gene>
<dbReference type="Proteomes" id="UP000595814">
    <property type="component" value="Chromosome"/>
</dbReference>
<accession>A0AC61MZ77</accession>
<name>A0AC61MZ77_9FIRM</name>
<evidence type="ECO:0000313" key="2">
    <source>
        <dbReference type="Proteomes" id="UP000595814"/>
    </source>
</evidence>
<organism evidence="1 2">
    <name type="scientific">Miniphocaeibacter halophilus</name>
    <dbReference type="NCBI Taxonomy" id="2931922"/>
    <lineage>
        <taxon>Bacteria</taxon>
        <taxon>Bacillati</taxon>
        <taxon>Bacillota</taxon>
        <taxon>Tissierellia</taxon>
        <taxon>Tissierellales</taxon>
        <taxon>Peptoniphilaceae</taxon>
        <taxon>Miniphocaeibacter</taxon>
    </lineage>
</organism>